<accession>A0AAV5DCZ9</accession>
<comment type="caution">
    <text evidence="3">The sequence shown here is derived from an EMBL/GenBank/DDBJ whole genome shotgun (WGS) entry which is preliminary data.</text>
</comment>
<sequence length="210" mass="23690">MHLALLLLVLLLPPRCAFGRAAVNDDALVSRSAFPMDGDVAWVVQVSDLHISAYRPERAADLARLLGGALRIIRPHLLLVTGDITGIRNVSARVFDSHNEYKIVEEIPLQPVSSASADKPLFHAKWNAENYKSPSTTRYWLQVFVLDSHGVKTPSEQRPFSVEGNMQKNKICCWLCKYIRSISMLAARFREGFRSEMVRQDDISVDSILW</sequence>
<dbReference type="InterPro" id="IPR029052">
    <property type="entry name" value="Metallo-depent_PP-like"/>
</dbReference>
<feature type="chain" id="PRO_5043955137" description="TMEM62 Ig-like domain-containing protein" evidence="1">
    <location>
        <begin position="20"/>
        <end position="210"/>
    </location>
</feature>
<dbReference type="PANTHER" id="PTHR14795:SF6">
    <property type="entry name" value="METALLOPHOSPHOESTERASE-RELATED"/>
    <property type="match status" value="1"/>
</dbReference>
<keyword evidence="1" id="KW-0732">Signal</keyword>
<reference evidence="3" key="2">
    <citation type="submission" date="2021-12" db="EMBL/GenBank/DDBJ databases">
        <title>Resequencing data analysis of finger millet.</title>
        <authorList>
            <person name="Hatakeyama M."/>
            <person name="Aluri S."/>
            <person name="Balachadran M.T."/>
            <person name="Sivarajan S.R."/>
            <person name="Poveda L."/>
            <person name="Shimizu-Inatsugi R."/>
            <person name="Schlapbach R."/>
            <person name="Sreeman S.M."/>
            <person name="Shimizu K.K."/>
        </authorList>
    </citation>
    <scope>NUCLEOTIDE SEQUENCE</scope>
</reference>
<dbReference type="InterPro" id="IPR056229">
    <property type="entry name" value="Ig_TMM62"/>
</dbReference>
<proteinExistence type="predicted"/>
<dbReference type="Proteomes" id="UP001054889">
    <property type="component" value="Unassembled WGS sequence"/>
</dbReference>
<evidence type="ECO:0000313" key="3">
    <source>
        <dbReference type="EMBL" id="GJN08402.1"/>
    </source>
</evidence>
<dbReference type="SUPFAM" id="SSF56300">
    <property type="entry name" value="Metallo-dependent phosphatases"/>
    <property type="match status" value="1"/>
</dbReference>
<evidence type="ECO:0000313" key="4">
    <source>
        <dbReference type="Proteomes" id="UP001054889"/>
    </source>
</evidence>
<feature type="signal peptide" evidence="1">
    <location>
        <begin position="1"/>
        <end position="19"/>
    </location>
</feature>
<dbReference type="EMBL" id="BQKI01000015">
    <property type="protein sequence ID" value="GJN08402.1"/>
    <property type="molecule type" value="Genomic_DNA"/>
</dbReference>
<dbReference type="Pfam" id="PF24384">
    <property type="entry name" value="Ig_TMM62"/>
    <property type="match status" value="1"/>
</dbReference>
<evidence type="ECO:0000256" key="1">
    <source>
        <dbReference type="SAM" id="SignalP"/>
    </source>
</evidence>
<gene>
    <name evidence="3" type="primary">ga26315</name>
    <name evidence="3" type="ORF">PR202_ga26315</name>
</gene>
<dbReference type="AlphaFoldDB" id="A0AAV5DCZ9"/>
<feature type="domain" description="TMEM62 Ig-like" evidence="2">
    <location>
        <begin position="87"/>
        <end position="165"/>
    </location>
</feature>
<keyword evidence="4" id="KW-1185">Reference proteome</keyword>
<evidence type="ECO:0000259" key="2">
    <source>
        <dbReference type="Pfam" id="PF24384"/>
    </source>
</evidence>
<protein>
    <recommendedName>
        <fullName evidence="2">TMEM62 Ig-like domain-containing protein</fullName>
    </recommendedName>
</protein>
<reference evidence="3" key="1">
    <citation type="journal article" date="2018" name="DNA Res.">
        <title>Multiple hybrid de novo genome assembly of finger millet, an orphan allotetraploid crop.</title>
        <authorList>
            <person name="Hatakeyama M."/>
            <person name="Aluri S."/>
            <person name="Balachadran M.T."/>
            <person name="Sivarajan S.R."/>
            <person name="Patrignani A."/>
            <person name="Gruter S."/>
            <person name="Poveda L."/>
            <person name="Shimizu-Inatsugi R."/>
            <person name="Baeten J."/>
            <person name="Francoijs K.J."/>
            <person name="Nataraja K.N."/>
            <person name="Reddy Y.A.N."/>
            <person name="Phadnis S."/>
            <person name="Ravikumar R.L."/>
            <person name="Schlapbach R."/>
            <person name="Sreeman S.M."/>
            <person name="Shimizu K.K."/>
        </authorList>
    </citation>
    <scope>NUCLEOTIDE SEQUENCE</scope>
</reference>
<name>A0AAV5DCZ9_ELECO</name>
<organism evidence="3 4">
    <name type="scientific">Eleusine coracana subsp. coracana</name>
    <dbReference type="NCBI Taxonomy" id="191504"/>
    <lineage>
        <taxon>Eukaryota</taxon>
        <taxon>Viridiplantae</taxon>
        <taxon>Streptophyta</taxon>
        <taxon>Embryophyta</taxon>
        <taxon>Tracheophyta</taxon>
        <taxon>Spermatophyta</taxon>
        <taxon>Magnoliopsida</taxon>
        <taxon>Liliopsida</taxon>
        <taxon>Poales</taxon>
        <taxon>Poaceae</taxon>
        <taxon>PACMAD clade</taxon>
        <taxon>Chloridoideae</taxon>
        <taxon>Cynodonteae</taxon>
        <taxon>Eleusininae</taxon>
        <taxon>Eleusine</taxon>
    </lineage>
</organism>
<dbReference type="PANTHER" id="PTHR14795">
    <property type="entry name" value="HELICASE RELATED"/>
    <property type="match status" value="1"/>
</dbReference>